<proteinExistence type="predicted"/>
<dbReference type="Proteomes" id="UP000827872">
    <property type="component" value="Linkage Group LG01"/>
</dbReference>
<dbReference type="EMBL" id="CM037614">
    <property type="protein sequence ID" value="KAH8016711.1"/>
    <property type="molecule type" value="Genomic_DNA"/>
</dbReference>
<comment type="caution">
    <text evidence="1">The sequence shown here is derived from an EMBL/GenBank/DDBJ whole genome shotgun (WGS) entry which is preliminary data.</text>
</comment>
<keyword evidence="2" id="KW-1185">Reference proteome</keyword>
<reference evidence="1" key="1">
    <citation type="submission" date="2021-08" db="EMBL/GenBank/DDBJ databases">
        <title>The first chromosome-level gecko genome reveals the dynamic sex chromosomes of Neotropical dwarf geckos (Sphaerodactylidae: Sphaerodactylus).</title>
        <authorList>
            <person name="Pinto B.J."/>
            <person name="Keating S.E."/>
            <person name="Gamble T."/>
        </authorList>
    </citation>
    <scope>NUCLEOTIDE SEQUENCE</scope>
    <source>
        <strain evidence="1">TG3544</strain>
    </source>
</reference>
<evidence type="ECO:0000313" key="2">
    <source>
        <dbReference type="Proteomes" id="UP000827872"/>
    </source>
</evidence>
<gene>
    <name evidence="1" type="ORF">K3G42_022072</name>
</gene>
<sequence length="155" mass="18045">MADGRFEGREGGETEAESPQVVTRLRLQSRCSDPRRLRRPRDGERARLVRRGDGERRAERLLDGERRRLRRPRGEGERERRGLRPRVEPDVEAPERELREPELLLSLDRLDDDRLERPLAERYMVAIAAEATFSPSPTPTVQTLLIYHTGVSFQH</sequence>
<protein>
    <submittedName>
        <fullName evidence="1">Uncharacterized protein</fullName>
    </submittedName>
</protein>
<accession>A0ACB8GAJ2</accession>
<name>A0ACB8GAJ2_9SAUR</name>
<evidence type="ECO:0000313" key="1">
    <source>
        <dbReference type="EMBL" id="KAH8016711.1"/>
    </source>
</evidence>
<organism evidence="1 2">
    <name type="scientific">Sphaerodactylus townsendi</name>
    <dbReference type="NCBI Taxonomy" id="933632"/>
    <lineage>
        <taxon>Eukaryota</taxon>
        <taxon>Metazoa</taxon>
        <taxon>Chordata</taxon>
        <taxon>Craniata</taxon>
        <taxon>Vertebrata</taxon>
        <taxon>Euteleostomi</taxon>
        <taxon>Lepidosauria</taxon>
        <taxon>Squamata</taxon>
        <taxon>Bifurcata</taxon>
        <taxon>Gekkota</taxon>
        <taxon>Sphaerodactylidae</taxon>
        <taxon>Sphaerodactylus</taxon>
    </lineage>
</organism>